<comment type="subcellular location">
    <subcellularLocation>
        <location evidence="1">Nucleus</location>
    </subcellularLocation>
</comment>
<dbReference type="InterPro" id="IPR051089">
    <property type="entry name" value="prtT"/>
</dbReference>
<evidence type="ECO:0000256" key="3">
    <source>
        <dbReference type="ARBA" id="ARBA00023125"/>
    </source>
</evidence>
<dbReference type="EMBL" id="CVMT01000002">
    <property type="protein sequence ID" value="CRG86500.1"/>
    <property type="molecule type" value="Genomic_DNA"/>
</dbReference>
<name>A0A0U1LV93_TALIS</name>
<dbReference type="OrthoDB" id="4227061at2759"/>
<dbReference type="PANTHER" id="PTHR31845">
    <property type="entry name" value="FINGER DOMAIN PROTEIN, PUTATIVE-RELATED"/>
    <property type="match status" value="1"/>
</dbReference>
<dbReference type="PANTHER" id="PTHR31845:SF32">
    <property type="entry name" value="MISCELLANEOUS ZN(II)2CYS6 TRANSCRIPTION FACTOR (EUROFUNG)-RELATED"/>
    <property type="match status" value="1"/>
</dbReference>
<evidence type="ECO:0000256" key="2">
    <source>
        <dbReference type="ARBA" id="ARBA00023015"/>
    </source>
</evidence>
<evidence type="ECO:0000256" key="1">
    <source>
        <dbReference type="ARBA" id="ARBA00004123"/>
    </source>
</evidence>
<keyword evidence="5" id="KW-0539">Nucleus</keyword>
<evidence type="ECO:0000256" key="4">
    <source>
        <dbReference type="ARBA" id="ARBA00023163"/>
    </source>
</evidence>
<gene>
    <name evidence="7" type="ORF">PISL3812_03506</name>
</gene>
<proteinExistence type="predicted"/>
<dbReference type="GO" id="GO:0000976">
    <property type="term" value="F:transcription cis-regulatory region binding"/>
    <property type="evidence" value="ECO:0007669"/>
    <property type="project" value="TreeGrafter"/>
</dbReference>
<keyword evidence="2" id="KW-0805">Transcription regulation</keyword>
<dbReference type="GO" id="GO:0000981">
    <property type="term" value="F:DNA-binding transcription factor activity, RNA polymerase II-specific"/>
    <property type="evidence" value="ECO:0007669"/>
    <property type="project" value="TreeGrafter"/>
</dbReference>
<keyword evidence="4" id="KW-0804">Transcription</keyword>
<sequence>MYTNTARINRILRYGSRTDGIPALILNSRKPYEDHRPPESPEFLSSRFSRSLQSKTEVPWTLTPVSPQRPTGTRAPIALAPSANASTGIVGGVVKGVNWQGVYRCSRLGKECRPANRVRKPKPLSRTAQLERTVNQLVSLLKSGDQASLGPAALPRVARPGSGEDTPSPTGNVDGTLLEIPASNKGHITVNSEDELLASFRTTKLRYFPFIHIPTTVKAKDFKYESPCLWHCITIIESKSASQSTALSKQFGDMVGHRLLVNNEKSLDLLYGLLAYLAWITYHCPSRQTSLGMYTQLAIGLVFELGLNKAPPLDSSAALAHCAAMAYNPRFKPSVTNVRTMNQRRAALGCYLISSCISQFLGRTNTLLWTSHMSECLDMLTESNETANDAVLVQLVSFWLMVDKISQGPWNVEHVADKQINRAPTAFYINAFESQLIDLINKVPTELHENPERLAVQLGQVAQSAGIDNAGSDDDSFSISARDMLKLRAAWASRMADSGHPATDAVGGPLLPDTEMGYMDNFLAWPESIWLTDPLMPGTLAGL</sequence>
<evidence type="ECO:0000313" key="8">
    <source>
        <dbReference type="Proteomes" id="UP000054383"/>
    </source>
</evidence>
<keyword evidence="3" id="KW-0238">DNA-binding</keyword>
<dbReference type="AlphaFoldDB" id="A0A0U1LV93"/>
<keyword evidence="8" id="KW-1185">Reference proteome</keyword>
<evidence type="ECO:0000256" key="6">
    <source>
        <dbReference type="SAM" id="MobiDB-lite"/>
    </source>
</evidence>
<protein>
    <recommendedName>
        <fullName evidence="9">Transcription factor domain-containing protein</fullName>
    </recommendedName>
</protein>
<feature type="region of interest" description="Disordered" evidence="6">
    <location>
        <begin position="151"/>
        <end position="171"/>
    </location>
</feature>
<dbReference type="GO" id="GO:0005634">
    <property type="term" value="C:nucleus"/>
    <property type="evidence" value="ECO:0007669"/>
    <property type="project" value="UniProtKB-SubCell"/>
</dbReference>
<organism evidence="7 8">
    <name type="scientific">Talaromyces islandicus</name>
    <name type="common">Penicillium islandicum</name>
    <dbReference type="NCBI Taxonomy" id="28573"/>
    <lineage>
        <taxon>Eukaryota</taxon>
        <taxon>Fungi</taxon>
        <taxon>Dikarya</taxon>
        <taxon>Ascomycota</taxon>
        <taxon>Pezizomycotina</taxon>
        <taxon>Eurotiomycetes</taxon>
        <taxon>Eurotiomycetidae</taxon>
        <taxon>Eurotiales</taxon>
        <taxon>Trichocomaceae</taxon>
        <taxon>Talaromyces</taxon>
        <taxon>Talaromyces sect. Islandici</taxon>
    </lineage>
</organism>
<reference evidence="7 8" key="1">
    <citation type="submission" date="2015-04" db="EMBL/GenBank/DDBJ databases">
        <authorList>
            <person name="Syromyatnikov M.Y."/>
            <person name="Popov V.N."/>
        </authorList>
    </citation>
    <scope>NUCLEOTIDE SEQUENCE [LARGE SCALE GENOMIC DNA]</scope>
    <source>
        <strain evidence="7">WF-38-12</strain>
    </source>
</reference>
<evidence type="ECO:0000256" key="5">
    <source>
        <dbReference type="ARBA" id="ARBA00023242"/>
    </source>
</evidence>
<dbReference type="Proteomes" id="UP000054383">
    <property type="component" value="Unassembled WGS sequence"/>
</dbReference>
<dbReference type="OMA" id="CIYAQMA"/>
<evidence type="ECO:0000313" key="7">
    <source>
        <dbReference type="EMBL" id="CRG86500.1"/>
    </source>
</evidence>
<accession>A0A0U1LV93</accession>
<evidence type="ECO:0008006" key="9">
    <source>
        <dbReference type="Google" id="ProtNLM"/>
    </source>
</evidence>
<dbReference type="STRING" id="28573.A0A0U1LV93"/>